<evidence type="ECO:0000256" key="7">
    <source>
        <dbReference type="SAM" id="Phobius"/>
    </source>
</evidence>
<keyword evidence="4 7" id="KW-1133">Transmembrane helix</keyword>
<feature type="transmembrane region" description="Helical" evidence="7">
    <location>
        <begin position="172"/>
        <end position="195"/>
    </location>
</feature>
<proteinExistence type="predicted"/>
<keyword evidence="3 7" id="KW-0812">Transmembrane</keyword>
<keyword evidence="5" id="KW-0406">Ion transport</keyword>
<feature type="transmembrane region" description="Helical" evidence="7">
    <location>
        <begin position="283"/>
        <end position="302"/>
    </location>
</feature>
<feature type="transmembrane region" description="Helical" evidence="7">
    <location>
        <begin position="369"/>
        <end position="393"/>
    </location>
</feature>
<dbReference type="GO" id="GO:0015297">
    <property type="term" value="F:antiporter activity"/>
    <property type="evidence" value="ECO:0007669"/>
    <property type="project" value="InterPro"/>
</dbReference>
<evidence type="ECO:0000256" key="2">
    <source>
        <dbReference type="ARBA" id="ARBA00022448"/>
    </source>
</evidence>
<comment type="caution">
    <text evidence="9">The sequence shown here is derived from an EMBL/GenBank/DDBJ whole genome shotgun (WGS) entry which is preliminary data.</text>
</comment>
<name>A0A919ITB0_9ACTN</name>
<dbReference type="Proteomes" id="UP000619479">
    <property type="component" value="Unassembled WGS sequence"/>
</dbReference>
<evidence type="ECO:0000256" key="5">
    <source>
        <dbReference type="ARBA" id="ARBA00023065"/>
    </source>
</evidence>
<evidence type="ECO:0000313" key="9">
    <source>
        <dbReference type="EMBL" id="GID70876.1"/>
    </source>
</evidence>
<evidence type="ECO:0000313" key="10">
    <source>
        <dbReference type="Proteomes" id="UP000619479"/>
    </source>
</evidence>
<feature type="transmembrane region" description="Helical" evidence="7">
    <location>
        <begin position="308"/>
        <end position="331"/>
    </location>
</feature>
<protein>
    <recommendedName>
        <fullName evidence="8">Cation/H+ exchanger transmembrane domain-containing protein</fullName>
    </recommendedName>
</protein>
<gene>
    <name evidence="9" type="ORF">Acy02nite_87570</name>
</gene>
<evidence type="ECO:0000256" key="1">
    <source>
        <dbReference type="ARBA" id="ARBA00004141"/>
    </source>
</evidence>
<dbReference type="Gene3D" id="1.20.1530.20">
    <property type="match status" value="1"/>
</dbReference>
<reference evidence="9" key="1">
    <citation type="submission" date="2021-01" db="EMBL/GenBank/DDBJ databases">
        <title>Whole genome shotgun sequence of Actinoplanes cyaneus NBRC 14990.</title>
        <authorList>
            <person name="Komaki H."/>
            <person name="Tamura T."/>
        </authorList>
    </citation>
    <scope>NUCLEOTIDE SEQUENCE</scope>
    <source>
        <strain evidence="9">NBRC 14990</strain>
    </source>
</reference>
<keyword evidence="6 7" id="KW-0472">Membrane</keyword>
<feature type="domain" description="Cation/H+ exchanger transmembrane" evidence="8">
    <location>
        <begin position="22"/>
        <end position="392"/>
    </location>
</feature>
<keyword evidence="10" id="KW-1185">Reference proteome</keyword>
<dbReference type="EMBL" id="BOMH01000086">
    <property type="protein sequence ID" value="GID70876.1"/>
    <property type="molecule type" value="Genomic_DNA"/>
</dbReference>
<evidence type="ECO:0000259" key="8">
    <source>
        <dbReference type="Pfam" id="PF00999"/>
    </source>
</evidence>
<dbReference type="GO" id="GO:1902600">
    <property type="term" value="P:proton transmembrane transport"/>
    <property type="evidence" value="ECO:0007669"/>
    <property type="project" value="InterPro"/>
</dbReference>
<dbReference type="PANTHER" id="PTHR32468:SF0">
    <property type="entry name" value="K(+)_H(+) ANTIPORTER 1"/>
    <property type="match status" value="1"/>
</dbReference>
<keyword evidence="2" id="KW-0813">Transport</keyword>
<feature type="transmembrane region" description="Helical" evidence="7">
    <location>
        <begin position="12"/>
        <end position="32"/>
    </location>
</feature>
<dbReference type="AlphaFoldDB" id="A0A919ITB0"/>
<dbReference type="Pfam" id="PF00999">
    <property type="entry name" value="Na_H_Exchanger"/>
    <property type="match status" value="1"/>
</dbReference>
<organism evidence="9 10">
    <name type="scientific">Actinoplanes cyaneus</name>
    <dbReference type="NCBI Taxonomy" id="52696"/>
    <lineage>
        <taxon>Bacteria</taxon>
        <taxon>Bacillati</taxon>
        <taxon>Actinomycetota</taxon>
        <taxon>Actinomycetes</taxon>
        <taxon>Micromonosporales</taxon>
        <taxon>Micromonosporaceae</taxon>
        <taxon>Actinoplanes</taxon>
    </lineage>
</organism>
<feature type="transmembrane region" description="Helical" evidence="7">
    <location>
        <begin position="64"/>
        <end position="89"/>
    </location>
</feature>
<comment type="subcellular location">
    <subcellularLocation>
        <location evidence="1">Membrane</location>
        <topology evidence="1">Multi-pass membrane protein</topology>
    </subcellularLocation>
</comment>
<dbReference type="InterPro" id="IPR038770">
    <property type="entry name" value="Na+/solute_symporter_sf"/>
</dbReference>
<sequence>MGAVAVSDPKVATLLALAVIVLTVRVFGRLLGRIGQPPVIGEIVAGIVLGPSLLGLLTPEASRWLFPAPVVSALGILAQVGLVLFMFMIGMELDLGRLRGHGTRVVTTAVASIVVPLGFALVLAVALYPAYGGSVNKLVFCLYIAAAMAITAFPVLARILKDTGLAGTRVGMISLVSAAINDAFAWCLLAFVLALSRADGPGGGIRTIVLSVMFVAVMIVVVRPLLARLADVPIWLALLVMLLAAWCADQAGIHVIFGGFLAGAIMPRREDWLRSVHERLDVVVSYLLLPVFFVMSGLSTHVEGLRTAAVWGVVALVIVVATLGKLGGTAVAARLAGESRTDAVTLGVLMNTRGLTELVVLSIGLQAGIISSTVYTVMVLMALVTTLLAPPLLRLIEARRRAVTAGPELVTIS</sequence>
<evidence type="ECO:0000256" key="6">
    <source>
        <dbReference type="ARBA" id="ARBA00023136"/>
    </source>
</evidence>
<feature type="transmembrane region" description="Helical" evidence="7">
    <location>
        <begin position="232"/>
        <end position="262"/>
    </location>
</feature>
<dbReference type="GO" id="GO:0016020">
    <property type="term" value="C:membrane"/>
    <property type="evidence" value="ECO:0007669"/>
    <property type="project" value="UniProtKB-SubCell"/>
</dbReference>
<feature type="transmembrane region" description="Helical" evidence="7">
    <location>
        <begin position="109"/>
        <end position="131"/>
    </location>
</feature>
<dbReference type="InterPro" id="IPR006153">
    <property type="entry name" value="Cation/H_exchanger_TM"/>
</dbReference>
<dbReference type="InterPro" id="IPR050794">
    <property type="entry name" value="CPA2_transporter"/>
</dbReference>
<evidence type="ECO:0000256" key="3">
    <source>
        <dbReference type="ARBA" id="ARBA00022692"/>
    </source>
</evidence>
<evidence type="ECO:0000256" key="4">
    <source>
        <dbReference type="ARBA" id="ARBA00022989"/>
    </source>
</evidence>
<dbReference type="PANTHER" id="PTHR32468">
    <property type="entry name" value="CATION/H + ANTIPORTER"/>
    <property type="match status" value="1"/>
</dbReference>
<accession>A0A919ITB0</accession>
<feature type="transmembrane region" description="Helical" evidence="7">
    <location>
        <begin position="207"/>
        <end position="226"/>
    </location>
</feature>
<feature type="transmembrane region" description="Helical" evidence="7">
    <location>
        <begin position="38"/>
        <end position="57"/>
    </location>
</feature>
<feature type="transmembrane region" description="Helical" evidence="7">
    <location>
        <begin position="138"/>
        <end position="160"/>
    </location>
</feature>